<dbReference type="SUPFAM" id="SSF48452">
    <property type="entry name" value="TPR-like"/>
    <property type="match status" value="1"/>
</dbReference>
<dbReference type="GO" id="GO:0006493">
    <property type="term" value="P:protein O-linked glycosylation"/>
    <property type="evidence" value="ECO:0007669"/>
    <property type="project" value="TreeGrafter"/>
</dbReference>
<feature type="region of interest" description="Disordered" evidence="9">
    <location>
        <begin position="207"/>
        <end position="229"/>
    </location>
</feature>
<dbReference type="PROSITE" id="PS50005">
    <property type="entry name" value="TPR"/>
    <property type="match status" value="1"/>
</dbReference>
<keyword evidence="12" id="KW-1185">Reference proteome</keyword>
<dbReference type="Gene3D" id="3.40.50.11380">
    <property type="match status" value="1"/>
</dbReference>
<comment type="pathway">
    <text evidence="1">Protein modification; protein glycosylation.</text>
</comment>
<evidence type="ECO:0000256" key="8">
    <source>
        <dbReference type="PROSITE-ProRule" id="PRU00339"/>
    </source>
</evidence>
<keyword evidence="5" id="KW-0808">Transferase</keyword>
<gene>
    <name evidence="11" type="ORF">MCUN1_001287</name>
</gene>
<dbReference type="PANTHER" id="PTHR44998">
    <property type="match status" value="1"/>
</dbReference>
<feature type="domain" description="O-GlcNAc transferase C-terminal" evidence="10">
    <location>
        <begin position="1194"/>
        <end position="1362"/>
    </location>
</feature>
<dbReference type="PANTHER" id="PTHR44998:SF1">
    <property type="entry name" value="UDP-N-ACETYLGLUCOSAMINE--PEPTIDE N-ACETYLGLUCOSAMINYLTRANSFERASE 110 KDA SUBUNIT"/>
    <property type="match status" value="1"/>
</dbReference>
<dbReference type="SMART" id="SM00028">
    <property type="entry name" value="TPR"/>
    <property type="match status" value="3"/>
</dbReference>
<keyword evidence="4" id="KW-0328">Glycosyltransferase</keyword>
<sequence>MAPVTKAPTTTAGTLVQASVPTTFAKFTAPSTLAQESGFSSFDQVVLPVTFSQTAIPITSAYETTPVTVSQASIPFTTSQSVHATEALSGSPDQFSKSRKSNTVRVDGAPAYGAPGLLADVMQQPEVNVSQSMPSLGLTIVAHAGDDFQPNANLCHGPAQFVDSTLNDAYDTDGLEDSQSDSSTQEFFIRLGVIENELNARFSIITNQRNEKPPDAKRARLQDSSDARSSMGFRSIYSPQVPIPGWSANMDPPAPPELNSASEDPYVLLRITAESLGKDTSSAEVRDELLNGDVTASLYYSNLILEIDANYVEAMSNIGTALRTMGYLREAENWWWRALQLLPGYWDAFENLLGVLCTPTIGKDGTEEIPPQFPTALQLCEFVESHIIPIRSKVTLSDSTQRVQEGYSAGSMKPQTLPRHLPLAQLPRMQNLLYAKGNLKCVIGGYGVESAAHEYQRAIEIMLSSTRHGLFSVRDVVVAICILAMISIDIVIPGMNASTTSSEIASVIGIDLSNPMHRKIVTQGMYVRLHPCGILGLVRDAGDAAVKKLLSIGGGQLPTIMLLPEQVALLKRIVFSPSGVVIPFFVGGAHKSGQLDPSLEHVVQQALPISSKVLLALAKLFQDAATSPGFDPRFTLQGIPPSMSLLLPLYYFALTLSRSAAMYNNLGVLFSSLPFAITTTDSNGERVQLTGQMFAVRYYSSGLKIDPQHAQLYTNLGSLFKDMGRLNDAVKMYEKAVEFNPTFDVALTNLANTIKEQGRTNDSIVYYRRSVQANPNLPEAVGGLVNALLSVCDWSEVYPDSPKRGLMDDVVAVVKQQLKDGLRYGHDAFRAQGSIEQWIDSILRVLGSAESNERERWRRRLEPFYGEEHGANEGSFMLRLIEHVMRRTQHRWYCDRYKRGVVLPHETYARLPIPACLPIPAIPTVLPFHTFTYPLSAREVRIISHRNAMRTSYSALSKMWLLKHVYPPPPPPSPRLNIGYVSSDFNNHPLAHLIQSVFGFHDLTRFNVFCYATTPTDNSPYRLKIENEAQHFLDVSSWSSQRIIEQTQSDEIHILVNLNGYTKGARNDLFASRPCPVQMQFMGFAGGMSSSWTDWLVADPVVCPPNTTAAYRWREEHHEDDCSAIGDLAANLDPESEREDWVYSERIIYMPRTYFVNDHAQGFRHPAEEKFVPSSKELSADEAWEREEIRRWTMRKRLFPTLPDDYVIFADFNQLYKTDPTVFKIWLRILERVPKSVLWLLRFPAPGEAHLRSFAKKWGAPGVASRIIFTDVTPKHVHIYRGRVADLFLDTSECNAHTTAADILWSGTPLLTWPKHIHKMCSRVAASIVQSTSIGTQLETNSAQEHEDRACELANSVSYSYMWRGKDGDKPMPAPEPSNITVDPVELTSHVTEEAIIESMLPPKGEFMYRRGHGELVELRRSLFVSRDVCPLFDTRAWTRALESGYEEAWRRWESGTDTVDTPEWRALPDNAPEKRSSHIWLRDK</sequence>
<reference evidence="11" key="1">
    <citation type="submission" date="2023-03" db="EMBL/GenBank/DDBJ databases">
        <title>Mating type loci evolution in Malassezia.</title>
        <authorList>
            <person name="Coelho M.A."/>
        </authorList>
    </citation>
    <scope>NUCLEOTIDE SEQUENCE</scope>
    <source>
        <strain evidence="11">CBS 11721</strain>
    </source>
</reference>
<dbReference type="Pfam" id="PF00515">
    <property type="entry name" value="TPR_1"/>
    <property type="match status" value="1"/>
</dbReference>
<evidence type="ECO:0000313" key="11">
    <source>
        <dbReference type="EMBL" id="WFD34446.1"/>
    </source>
</evidence>
<comment type="similarity">
    <text evidence="2">Belongs to the glycosyltransferase 41 family. O-GlcNAc transferase subfamily.</text>
</comment>
<dbReference type="Pfam" id="PF13844">
    <property type="entry name" value="Glyco_transf_41"/>
    <property type="match status" value="2"/>
</dbReference>
<protein>
    <recommendedName>
        <fullName evidence="3">protein O-GlcNAc transferase</fullName>
        <ecNumber evidence="3">2.4.1.255</ecNumber>
    </recommendedName>
</protein>
<dbReference type="PROSITE" id="PS50293">
    <property type="entry name" value="TPR_REGION"/>
    <property type="match status" value="1"/>
</dbReference>
<feature type="repeat" description="TPR" evidence="8">
    <location>
        <begin position="710"/>
        <end position="743"/>
    </location>
</feature>
<organism evidence="11 12">
    <name type="scientific">Malassezia cuniculi</name>
    <dbReference type="NCBI Taxonomy" id="948313"/>
    <lineage>
        <taxon>Eukaryota</taxon>
        <taxon>Fungi</taxon>
        <taxon>Dikarya</taxon>
        <taxon>Basidiomycota</taxon>
        <taxon>Ustilaginomycotina</taxon>
        <taxon>Malasseziomycetes</taxon>
        <taxon>Malasseziales</taxon>
        <taxon>Malasseziaceae</taxon>
        <taxon>Malassezia</taxon>
    </lineage>
</organism>
<evidence type="ECO:0000256" key="4">
    <source>
        <dbReference type="ARBA" id="ARBA00022676"/>
    </source>
</evidence>
<evidence type="ECO:0000256" key="3">
    <source>
        <dbReference type="ARBA" id="ARBA00011970"/>
    </source>
</evidence>
<proteinExistence type="inferred from homology"/>
<evidence type="ECO:0000256" key="7">
    <source>
        <dbReference type="ARBA" id="ARBA00022803"/>
    </source>
</evidence>
<evidence type="ECO:0000313" key="12">
    <source>
        <dbReference type="Proteomes" id="UP001219933"/>
    </source>
</evidence>
<evidence type="ECO:0000256" key="2">
    <source>
        <dbReference type="ARBA" id="ARBA00005386"/>
    </source>
</evidence>
<keyword evidence="6" id="KW-0677">Repeat</keyword>
<dbReference type="GO" id="GO:0097363">
    <property type="term" value="F:protein O-acetylglucosaminyltransferase activity"/>
    <property type="evidence" value="ECO:0007669"/>
    <property type="project" value="UniProtKB-EC"/>
</dbReference>
<dbReference type="EC" id="2.4.1.255" evidence="3"/>
<dbReference type="Pfam" id="PF13374">
    <property type="entry name" value="TPR_10"/>
    <property type="match status" value="1"/>
</dbReference>
<accession>A0AAF0EPZ5</accession>
<dbReference type="Proteomes" id="UP001219933">
    <property type="component" value="Chromosome 2"/>
</dbReference>
<evidence type="ECO:0000259" key="10">
    <source>
        <dbReference type="Pfam" id="PF13844"/>
    </source>
</evidence>
<name>A0AAF0EPZ5_9BASI</name>
<evidence type="ECO:0000256" key="5">
    <source>
        <dbReference type="ARBA" id="ARBA00022679"/>
    </source>
</evidence>
<dbReference type="Gene3D" id="1.25.40.10">
    <property type="entry name" value="Tetratricopeptide repeat domain"/>
    <property type="match status" value="3"/>
</dbReference>
<evidence type="ECO:0000256" key="6">
    <source>
        <dbReference type="ARBA" id="ARBA00022737"/>
    </source>
</evidence>
<dbReference type="InterPro" id="IPR019734">
    <property type="entry name" value="TPR_rpt"/>
</dbReference>
<dbReference type="InterPro" id="IPR029489">
    <property type="entry name" value="OGT/SEC/SPY_C"/>
</dbReference>
<dbReference type="EMBL" id="CP119878">
    <property type="protein sequence ID" value="WFD34446.1"/>
    <property type="molecule type" value="Genomic_DNA"/>
</dbReference>
<dbReference type="Gene3D" id="3.40.50.2000">
    <property type="entry name" value="Glycogen Phosphorylase B"/>
    <property type="match status" value="1"/>
</dbReference>
<feature type="domain" description="O-GlcNAc transferase C-terminal" evidence="10">
    <location>
        <begin position="922"/>
        <end position="1112"/>
    </location>
</feature>
<evidence type="ECO:0000256" key="1">
    <source>
        <dbReference type="ARBA" id="ARBA00004922"/>
    </source>
</evidence>
<evidence type="ECO:0000256" key="9">
    <source>
        <dbReference type="SAM" id="MobiDB-lite"/>
    </source>
</evidence>
<keyword evidence="7 8" id="KW-0802">TPR repeat</keyword>
<feature type="compositionally biased region" description="Basic and acidic residues" evidence="9">
    <location>
        <begin position="209"/>
        <end position="226"/>
    </location>
</feature>
<dbReference type="InterPro" id="IPR011990">
    <property type="entry name" value="TPR-like_helical_dom_sf"/>
</dbReference>